<dbReference type="AlphaFoldDB" id="A0A0D9Y461"/>
<evidence type="ECO:0000256" key="2">
    <source>
        <dbReference type="SAM" id="MobiDB-lite"/>
    </source>
</evidence>
<dbReference type="Proteomes" id="UP000026961">
    <property type="component" value="Chromosome 1"/>
</dbReference>
<evidence type="ECO:0000256" key="1">
    <source>
        <dbReference type="ARBA" id="ARBA00022896"/>
    </source>
</evidence>
<feature type="region of interest" description="Disordered" evidence="2">
    <location>
        <begin position="43"/>
        <end position="68"/>
    </location>
</feature>
<name>A0A0D9Y461_9ORYZ</name>
<proteinExistence type="predicted"/>
<keyword evidence="4" id="KW-1185">Reference proteome</keyword>
<protein>
    <submittedName>
        <fullName evidence="3">Uncharacterized protein</fullName>
    </submittedName>
</protein>
<dbReference type="EnsemblPlants" id="OGLUM01G05730.1">
    <property type="protein sequence ID" value="OGLUM01G05730.1"/>
    <property type="gene ID" value="OGLUM01G05730"/>
</dbReference>
<dbReference type="GO" id="GO:0031418">
    <property type="term" value="F:L-ascorbic acid binding"/>
    <property type="evidence" value="ECO:0007669"/>
    <property type="project" value="UniProtKB-KW"/>
</dbReference>
<reference evidence="3" key="1">
    <citation type="submission" date="2013-08" db="EMBL/GenBank/DDBJ databases">
        <title>Oryza genome evolution.</title>
        <authorList>
            <person name="Wing R.A."/>
            <person name="Panaud O."/>
            <person name="Oliveira A.C."/>
        </authorList>
    </citation>
    <scope>NUCLEOTIDE SEQUENCE</scope>
</reference>
<keyword evidence="1" id="KW-0847">Vitamin C</keyword>
<dbReference type="Pfam" id="PF25238">
    <property type="entry name" value="OGFOD2-like"/>
    <property type="match status" value="1"/>
</dbReference>
<feature type="compositionally biased region" description="Pro residues" evidence="2">
    <location>
        <begin position="47"/>
        <end position="65"/>
    </location>
</feature>
<accession>A0A0D9Y461</accession>
<dbReference type="Gramene" id="OGLUM01G05730.1">
    <property type="protein sequence ID" value="OGLUM01G05730.1"/>
    <property type="gene ID" value="OGLUM01G05730"/>
</dbReference>
<dbReference type="PANTHER" id="PTHR24014">
    <property type="entry name" value="2-OXOGLUTARATE AND IRON-DEPENDENT OXYGENASE DOMAIN-CONTAINING PROTEIN 2"/>
    <property type="match status" value="1"/>
</dbReference>
<reference evidence="3" key="3">
    <citation type="submission" date="2018-05" db="EMBL/GenBank/DDBJ databases">
        <title>OgluRS3 (Oryza glumaepatula Reference Sequence Version 3).</title>
        <authorList>
            <person name="Zhang J."/>
            <person name="Kudrna D."/>
            <person name="Lee S."/>
            <person name="Talag J."/>
            <person name="Welchert J."/>
            <person name="Wing R.A."/>
        </authorList>
    </citation>
    <scope>NUCLEOTIDE SEQUENCE [LARGE SCALE GENOMIC DNA]</scope>
</reference>
<evidence type="ECO:0000313" key="4">
    <source>
        <dbReference type="Proteomes" id="UP000026961"/>
    </source>
</evidence>
<reference evidence="3" key="2">
    <citation type="submission" date="2015-04" db="UniProtKB">
        <authorList>
            <consortium name="EnsemblPlants"/>
        </authorList>
    </citation>
    <scope>IDENTIFICATION</scope>
</reference>
<dbReference type="HOGENOM" id="CLU_1039663_0_0_1"/>
<evidence type="ECO:0000313" key="3">
    <source>
        <dbReference type="EnsemblPlants" id="OGLUM01G05730.1"/>
    </source>
</evidence>
<dbReference type="PANTHER" id="PTHR24014:SF4">
    <property type="entry name" value="2-OXOGLUTARATE AND IRON-DEPENDENT OXYGENASE DOMAIN-CONTAINING PROTEIN 2"/>
    <property type="match status" value="1"/>
</dbReference>
<organism evidence="3">
    <name type="scientific">Oryza glumipatula</name>
    <dbReference type="NCBI Taxonomy" id="40148"/>
    <lineage>
        <taxon>Eukaryota</taxon>
        <taxon>Viridiplantae</taxon>
        <taxon>Streptophyta</taxon>
        <taxon>Embryophyta</taxon>
        <taxon>Tracheophyta</taxon>
        <taxon>Spermatophyta</taxon>
        <taxon>Magnoliopsida</taxon>
        <taxon>Liliopsida</taxon>
        <taxon>Poales</taxon>
        <taxon>Poaceae</taxon>
        <taxon>BOP clade</taxon>
        <taxon>Oryzoideae</taxon>
        <taxon>Oryzeae</taxon>
        <taxon>Oryzinae</taxon>
        <taxon>Oryza</taxon>
    </lineage>
</organism>
<dbReference type="eggNOG" id="KOG1971">
    <property type="taxonomic scope" value="Eukaryota"/>
</dbReference>
<sequence>MPLPRRAATVRTRRGQIHRVTAMPPPQQAPEPAGLQLLLQPEVVAPNHPPPAPPAPAAVPAPPQPQGEARYRRPLVRLQAVPNEDHVPDNYGDGPDELGITPAVYQALERHLPPDLAGAPAEVKRYFMRSVLRNYVPSPSQRIRTQNQREYRERILSAYQPLHPELYTNDPSTFILPAFLQAINGNTEESITSIMMEPAPGVFAFPMLKPSFCQMLMSEIAGFHVDDSEVTLNICLGKHFTGADMYFRGIRCGNHVNSGTHDEVLIDV</sequence>
<dbReference type="STRING" id="40148.A0A0D9Y461"/>